<reference evidence="7 8" key="1">
    <citation type="submission" date="2017-06" db="EMBL/GenBank/DDBJ databases">
        <title>Raineya orbicola gen. nov., sp. nov. a slightly thermophilic bacterium of the phylum Bacteroidetes and the description of Raineyaceae fam. nov.</title>
        <authorList>
            <person name="Albuquerque L."/>
            <person name="Polonia A.R.M."/>
            <person name="Barroso C."/>
            <person name="Froufe H.J.C."/>
            <person name="Lage O."/>
            <person name="Lobo-Da-Cunha A."/>
            <person name="Egas C."/>
            <person name="Da Costa M.S."/>
        </authorList>
    </citation>
    <scope>NUCLEOTIDE SEQUENCE [LARGE SCALE GENOMIC DNA]</scope>
    <source>
        <strain evidence="7 8">SPSPC-11</strain>
    </source>
</reference>
<dbReference type="AlphaFoldDB" id="A0A2N3IHT3"/>
<keyword evidence="3" id="KW-0106">Calcium</keyword>
<protein>
    <submittedName>
        <fullName evidence="7">Por secretion system C-terminal sorting domain</fullName>
    </submittedName>
</protein>
<comment type="caution">
    <text evidence="7">The sequence shown here is derived from an EMBL/GenBank/DDBJ whole genome shotgun (WGS) entry which is preliminary data.</text>
</comment>
<feature type="domain" description="Secretion system C-terminal sorting" evidence="6">
    <location>
        <begin position="969"/>
        <end position="1047"/>
    </location>
</feature>
<evidence type="ECO:0000259" key="5">
    <source>
        <dbReference type="Pfam" id="PF03160"/>
    </source>
</evidence>
<gene>
    <name evidence="7" type="ORF">Rain11_1118</name>
</gene>
<dbReference type="NCBIfam" id="TIGR04183">
    <property type="entry name" value="Por_Secre_tail"/>
    <property type="match status" value="1"/>
</dbReference>
<dbReference type="InterPro" id="IPR026444">
    <property type="entry name" value="Secre_tail"/>
</dbReference>
<dbReference type="InterPro" id="IPR013783">
    <property type="entry name" value="Ig-like_fold"/>
</dbReference>
<dbReference type="Gene3D" id="2.60.40.2030">
    <property type="match status" value="1"/>
</dbReference>
<dbReference type="Gene3D" id="2.60.40.10">
    <property type="entry name" value="Immunoglobulins"/>
    <property type="match status" value="1"/>
</dbReference>
<feature type="region of interest" description="Disordered" evidence="4">
    <location>
        <begin position="39"/>
        <end position="62"/>
    </location>
</feature>
<dbReference type="InterPro" id="IPR003644">
    <property type="entry name" value="Calx_beta"/>
</dbReference>
<sequence length="1050" mass="112769">MKKIIALFCIGALFLLFSEVNGQFIYEYTNNTSGNPNSVAANATGGNLTRENGATAPGSPCSTGFSSTSHSTSATYSTSHTAVQVILSANSGYSLSVTGFSVGLRRSGSGPQSARLAYSVDGGVTWIDKGSDDSPNNAGCGTTTTATWTTSVPTTSIRFRVYLFNSGTGNSQILNLYINGTVVPTAPSFSFAASATSIAENGANVSVVVNQSTAAVCNVNVVRIGGTAVPSVEFTFSSPTTLNFDGTSTTQTINIPIIDDFVADGNKTIILELQSPTGGCSIGSLHQITITIIDDEISPSTILEPGDVMIVGVDAKAGGCEANHNVDVIEWICFKNITTGTTIDITDNGYSASTGFWRNSEGTVRATYNGPGITAGTKIVFKTYTSGDLPTAPDWSFSNINFPGTSLALNMGGDQLYFMQGGTWNMGTSVGSADASYVGGKFLFAFSTNSAWNDFEIPPYSSNKSYHSSLYPNMRCFSAAPTSATDWSRYNGVITAATQREWIDRVKNPSNWTSYSSCTNWAASPFPASVTINPGTMVSGKWLGGFNSNWFDCNNWDDFRVPDNTTDVSIELTTGNNPTIDATASYSDEFSDIAQARKLTIASSTNRTLTFPASGTHTLEVYGNWDNQKGQSFFTEGNGSVHFRGGLNQTITTQGGVERFYNIVFNKTGGNVTLNSTNAEISGSATFTAGRVNAPNATTARMEFLDNATTTGANNNSYVNGWVRKVGNDAFVFPVGDDGFYAPIAISAPANTTDHFTATYDRVYPTPYSILSKDPTLDHVGNCEHWILNRTNGTSNVFVELSYDNTRSCGITTGQESALRVARWDGAVWRDHGNTTATLIPTNAIRSGAAISSFSPFTLASANSFNPLPLELLTFKGKINHKGEAELTWQTASELNIAGFEVEKSTDNREFRKIGFVNAKNANLNAYSFIDKDFAGLSYYRLRVVETNKTFRYSQTISLDKTKAVQLLIYPNPASEKDFVRVALGARNEINSISIQILSQTGKILAEVVGNLETTETQLTEKLQNLPKGLYIIRLQTENGEMLTAKFVKQ</sequence>
<dbReference type="RefSeq" id="WP_101358386.1">
    <property type="nucleotide sequence ID" value="NZ_NKXO01000015.1"/>
</dbReference>
<feature type="compositionally biased region" description="Polar residues" evidence="4">
    <location>
        <begin position="39"/>
        <end position="52"/>
    </location>
</feature>
<name>A0A2N3IHT3_9BACT</name>
<feature type="domain" description="Calx-beta" evidence="5">
    <location>
        <begin position="187"/>
        <end position="295"/>
    </location>
</feature>
<accession>A0A2N3IHT3</accession>
<dbReference type="InterPro" id="IPR038081">
    <property type="entry name" value="CalX-like_sf"/>
</dbReference>
<evidence type="ECO:0000259" key="6">
    <source>
        <dbReference type="Pfam" id="PF18962"/>
    </source>
</evidence>
<keyword evidence="1" id="KW-0732">Signal</keyword>
<evidence type="ECO:0000256" key="4">
    <source>
        <dbReference type="SAM" id="MobiDB-lite"/>
    </source>
</evidence>
<evidence type="ECO:0000256" key="2">
    <source>
        <dbReference type="ARBA" id="ARBA00022737"/>
    </source>
</evidence>
<evidence type="ECO:0000313" key="7">
    <source>
        <dbReference type="EMBL" id="PKQ69783.1"/>
    </source>
</evidence>
<dbReference type="EMBL" id="NKXO01000015">
    <property type="protein sequence ID" value="PKQ69783.1"/>
    <property type="molecule type" value="Genomic_DNA"/>
</dbReference>
<keyword evidence="8" id="KW-1185">Reference proteome</keyword>
<organism evidence="7 8">
    <name type="scientific">Raineya orbicola</name>
    <dbReference type="NCBI Taxonomy" id="2016530"/>
    <lineage>
        <taxon>Bacteria</taxon>
        <taxon>Pseudomonadati</taxon>
        <taxon>Bacteroidota</taxon>
        <taxon>Cytophagia</taxon>
        <taxon>Cytophagales</taxon>
        <taxon>Raineyaceae</taxon>
        <taxon>Raineya</taxon>
    </lineage>
</organism>
<dbReference type="SUPFAM" id="SSF141072">
    <property type="entry name" value="CalX-like"/>
    <property type="match status" value="1"/>
</dbReference>
<dbReference type="OrthoDB" id="863479at2"/>
<evidence type="ECO:0000313" key="8">
    <source>
        <dbReference type="Proteomes" id="UP000233387"/>
    </source>
</evidence>
<dbReference type="Proteomes" id="UP000233387">
    <property type="component" value="Unassembled WGS sequence"/>
</dbReference>
<dbReference type="GO" id="GO:0007154">
    <property type="term" value="P:cell communication"/>
    <property type="evidence" value="ECO:0007669"/>
    <property type="project" value="InterPro"/>
</dbReference>
<dbReference type="GO" id="GO:0016020">
    <property type="term" value="C:membrane"/>
    <property type="evidence" value="ECO:0007669"/>
    <property type="project" value="InterPro"/>
</dbReference>
<evidence type="ECO:0000256" key="3">
    <source>
        <dbReference type="ARBA" id="ARBA00022837"/>
    </source>
</evidence>
<proteinExistence type="predicted"/>
<dbReference type="Pfam" id="PF18962">
    <property type="entry name" value="Por_Secre_tail"/>
    <property type="match status" value="1"/>
</dbReference>
<evidence type="ECO:0000256" key="1">
    <source>
        <dbReference type="ARBA" id="ARBA00022729"/>
    </source>
</evidence>
<dbReference type="Pfam" id="PF03160">
    <property type="entry name" value="Calx-beta"/>
    <property type="match status" value="1"/>
</dbReference>
<keyword evidence="2" id="KW-0677">Repeat</keyword>